<dbReference type="GO" id="GO:0005886">
    <property type="term" value="C:plasma membrane"/>
    <property type="evidence" value="ECO:0007669"/>
    <property type="project" value="UniProtKB-SubCell"/>
</dbReference>
<dbReference type="NCBIfam" id="TIGR03426">
    <property type="entry name" value="shape_MreD"/>
    <property type="match status" value="1"/>
</dbReference>
<evidence type="ECO:0000313" key="10">
    <source>
        <dbReference type="Proteomes" id="UP000179034"/>
    </source>
</evidence>
<dbReference type="EMBL" id="MFIW01000076">
    <property type="protein sequence ID" value="OGF97603.1"/>
    <property type="molecule type" value="Genomic_DNA"/>
</dbReference>
<dbReference type="AlphaFoldDB" id="A0A1F5YBR5"/>
<feature type="transmembrane region" description="Helical" evidence="8">
    <location>
        <begin position="6"/>
        <end position="25"/>
    </location>
</feature>
<keyword evidence="3" id="KW-1003">Cell membrane</keyword>
<evidence type="ECO:0000256" key="1">
    <source>
        <dbReference type="ARBA" id="ARBA00004651"/>
    </source>
</evidence>
<evidence type="ECO:0000256" key="8">
    <source>
        <dbReference type="SAM" id="Phobius"/>
    </source>
</evidence>
<gene>
    <name evidence="9" type="ORF">A2Z06_04650</name>
</gene>
<organism evidence="9 10">
    <name type="scientific">Candidatus Glassbacteria bacterium RBG_16_58_8</name>
    <dbReference type="NCBI Taxonomy" id="1817866"/>
    <lineage>
        <taxon>Bacteria</taxon>
        <taxon>Candidatus Glassiibacteriota</taxon>
    </lineage>
</organism>
<feature type="transmembrane region" description="Helical" evidence="8">
    <location>
        <begin position="67"/>
        <end position="85"/>
    </location>
</feature>
<dbReference type="Proteomes" id="UP000179034">
    <property type="component" value="Unassembled WGS sequence"/>
</dbReference>
<feature type="transmembrane region" description="Helical" evidence="8">
    <location>
        <begin position="37"/>
        <end position="61"/>
    </location>
</feature>
<keyword evidence="5" id="KW-0133">Cell shape</keyword>
<evidence type="ECO:0000256" key="4">
    <source>
        <dbReference type="ARBA" id="ARBA00022692"/>
    </source>
</evidence>
<comment type="subcellular location">
    <subcellularLocation>
        <location evidence="1">Cell membrane</location>
        <topology evidence="1">Multi-pass membrane protein</topology>
    </subcellularLocation>
</comment>
<evidence type="ECO:0000313" key="9">
    <source>
        <dbReference type="EMBL" id="OGF97603.1"/>
    </source>
</evidence>
<keyword evidence="4 8" id="KW-0812">Transmembrane</keyword>
<comment type="caution">
    <text evidence="9">The sequence shown here is derived from an EMBL/GenBank/DDBJ whole genome shotgun (WGS) entry which is preliminary data.</text>
</comment>
<keyword evidence="6 8" id="KW-1133">Transmembrane helix</keyword>
<keyword evidence="7 8" id="KW-0472">Membrane</keyword>
<comment type="similarity">
    <text evidence="2">Belongs to the MreD family.</text>
</comment>
<name>A0A1F5YBR5_9BACT</name>
<evidence type="ECO:0000256" key="5">
    <source>
        <dbReference type="ARBA" id="ARBA00022960"/>
    </source>
</evidence>
<sequence>MIRNVFPVLFIVFLLSLQIFLHSLFGRVDSLPDFIPIVLTIAAMRWGIGGAAFLGFLTGLMEDSFSTTHLGLGALSWVVAGSLGASARGSLFGSRSLVAVILVIILKGAHDVLYYVVHLWNTPGEILPRLLLSTPLDVIVSAGLGFVTFVLLDRLLLE</sequence>
<evidence type="ECO:0000256" key="2">
    <source>
        <dbReference type="ARBA" id="ARBA00007776"/>
    </source>
</evidence>
<accession>A0A1F5YBR5</accession>
<dbReference type="InterPro" id="IPR007227">
    <property type="entry name" value="Cell_shape_determining_MreD"/>
</dbReference>
<reference evidence="9 10" key="1">
    <citation type="journal article" date="2016" name="Nat. Commun.">
        <title>Thousands of microbial genomes shed light on interconnected biogeochemical processes in an aquifer system.</title>
        <authorList>
            <person name="Anantharaman K."/>
            <person name="Brown C.T."/>
            <person name="Hug L.A."/>
            <person name="Sharon I."/>
            <person name="Castelle C.J."/>
            <person name="Probst A.J."/>
            <person name="Thomas B.C."/>
            <person name="Singh A."/>
            <person name="Wilkins M.J."/>
            <person name="Karaoz U."/>
            <person name="Brodie E.L."/>
            <person name="Williams K.H."/>
            <person name="Hubbard S.S."/>
            <person name="Banfield J.F."/>
        </authorList>
    </citation>
    <scope>NUCLEOTIDE SEQUENCE [LARGE SCALE GENOMIC DNA]</scope>
</reference>
<feature type="transmembrane region" description="Helical" evidence="8">
    <location>
        <begin position="138"/>
        <end position="157"/>
    </location>
</feature>
<evidence type="ECO:0000256" key="3">
    <source>
        <dbReference type="ARBA" id="ARBA00022475"/>
    </source>
</evidence>
<dbReference type="GO" id="GO:0008360">
    <property type="term" value="P:regulation of cell shape"/>
    <property type="evidence" value="ECO:0007669"/>
    <property type="project" value="UniProtKB-KW"/>
</dbReference>
<proteinExistence type="inferred from homology"/>
<protein>
    <submittedName>
        <fullName evidence="9">Rod shape-determining protein MreD</fullName>
    </submittedName>
</protein>
<evidence type="ECO:0000256" key="6">
    <source>
        <dbReference type="ARBA" id="ARBA00022989"/>
    </source>
</evidence>
<feature type="transmembrane region" description="Helical" evidence="8">
    <location>
        <begin position="97"/>
        <end position="118"/>
    </location>
</feature>
<evidence type="ECO:0000256" key="7">
    <source>
        <dbReference type="ARBA" id="ARBA00023136"/>
    </source>
</evidence>